<evidence type="ECO:0000313" key="15">
    <source>
        <dbReference type="Proteomes" id="UP000711391"/>
    </source>
</evidence>
<evidence type="ECO:0000256" key="6">
    <source>
        <dbReference type="ARBA" id="ARBA00022723"/>
    </source>
</evidence>
<evidence type="ECO:0000256" key="3">
    <source>
        <dbReference type="ARBA" id="ARBA00008766"/>
    </source>
</evidence>
<gene>
    <name evidence="14" type="ORF">ISQ64_03925</name>
</gene>
<dbReference type="Gene3D" id="3.40.350.10">
    <property type="entry name" value="Creatinase/prolidase N-terminal domain"/>
    <property type="match status" value="1"/>
</dbReference>
<accession>A0A937I5P5</accession>
<keyword evidence="14" id="KW-0031">Aminopeptidase</keyword>
<dbReference type="PANTHER" id="PTHR43226">
    <property type="entry name" value="XAA-PRO AMINOPEPTIDASE 3"/>
    <property type="match status" value="1"/>
</dbReference>
<sequence length="431" mass="48184">MDKNIYKKRRESLKHHLPDGCALIIPGADLQYRNSDSSYALRQESSFYYFSGFCEASSLMLILNSGENISSIVFVPPKDKLKEIWDGYRAGPVGAVEDYLFDKAFENSKIDDLIPELLQGIKRIYYPIGKKAGFDQKVIDWTCSANSKDRHSQSIDIIDGSSMIGNLRLIKDEHEIEIMKRACDISAESFVEVMKAIKPGDNEQLIEAKFLYEFGKRGGRFPAYTPIVAGGENACVLHYIENNKDLNKSDLILVDAGCEYKMYASDITRTFPVGGKFSDEQLAIYKIVLTANKAAIDAVKVGNNIMEPQLISEKIITEGLVELGLLKGEADILHEQGAFKDFYMHKIGHWLGLDVHDVGDYMEDGDFIKFKPGMVTTIEPGIYISSSMDVDDKWKGIGIRIEDDILVTESGNINLTAKVPSDPAEIEKLMA</sequence>
<dbReference type="AlphaFoldDB" id="A0A937I5P5"/>
<dbReference type="CDD" id="cd01087">
    <property type="entry name" value="Prolidase"/>
    <property type="match status" value="1"/>
</dbReference>
<dbReference type="GO" id="GO:0006508">
    <property type="term" value="P:proteolysis"/>
    <property type="evidence" value="ECO:0007669"/>
    <property type="project" value="UniProtKB-KW"/>
</dbReference>
<dbReference type="SMART" id="SM01011">
    <property type="entry name" value="AMP_N"/>
    <property type="match status" value="1"/>
</dbReference>
<dbReference type="EMBL" id="JADHQD010000023">
    <property type="protein sequence ID" value="MBL6818535.1"/>
    <property type="molecule type" value="Genomic_DNA"/>
</dbReference>
<comment type="catalytic activity">
    <reaction evidence="1">
        <text>Release of any N-terminal amino acid, including proline, that is linked to proline, even from a dipeptide or tripeptide.</text>
        <dbReference type="EC" id="3.4.11.9"/>
    </reaction>
</comment>
<evidence type="ECO:0000256" key="9">
    <source>
        <dbReference type="ARBA" id="ARBA00023211"/>
    </source>
</evidence>
<evidence type="ECO:0000256" key="2">
    <source>
        <dbReference type="ARBA" id="ARBA00001936"/>
    </source>
</evidence>
<evidence type="ECO:0000259" key="13">
    <source>
        <dbReference type="SMART" id="SM01011"/>
    </source>
</evidence>
<keyword evidence="7" id="KW-0378">Hydrolase</keyword>
<reference evidence="14" key="1">
    <citation type="submission" date="2020-10" db="EMBL/GenBank/DDBJ databases">
        <title>Microbiome of the Black Sea water column analyzed by genome centric metagenomics.</title>
        <authorList>
            <person name="Cabello-Yeves P.J."/>
            <person name="Callieri C."/>
            <person name="Picazo A."/>
            <person name="Mehrshad M."/>
            <person name="Haro-Moreno J.M."/>
            <person name="Roda-Garcia J."/>
            <person name="Dzembekova N."/>
            <person name="Slabakova V."/>
            <person name="Slabakova N."/>
            <person name="Moncheva S."/>
            <person name="Rodriguez-Valera F."/>
        </authorList>
    </citation>
    <scope>NUCLEOTIDE SEQUENCE</scope>
    <source>
        <strain evidence="14">BS307-5m-G50</strain>
    </source>
</reference>
<evidence type="ECO:0000256" key="7">
    <source>
        <dbReference type="ARBA" id="ARBA00022801"/>
    </source>
</evidence>
<evidence type="ECO:0000256" key="1">
    <source>
        <dbReference type="ARBA" id="ARBA00001424"/>
    </source>
</evidence>
<dbReference type="InterPro" id="IPR000994">
    <property type="entry name" value="Pept_M24"/>
</dbReference>
<keyword evidence="8" id="KW-0482">Metalloprotease</keyword>
<evidence type="ECO:0000256" key="5">
    <source>
        <dbReference type="ARBA" id="ARBA00022670"/>
    </source>
</evidence>
<dbReference type="Pfam" id="PF00557">
    <property type="entry name" value="Peptidase_M24"/>
    <property type="match status" value="1"/>
</dbReference>
<evidence type="ECO:0000256" key="8">
    <source>
        <dbReference type="ARBA" id="ARBA00023049"/>
    </source>
</evidence>
<organism evidence="14 15">
    <name type="scientific">SAR86 cluster bacterium</name>
    <dbReference type="NCBI Taxonomy" id="2030880"/>
    <lineage>
        <taxon>Bacteria</taxon>
        <taxon>Pseudomonadati</taxon>
        <taxon>Pseudomonadota</taxon>
        <taxon>Gammaproteobacteria</taxon>
        <taxon>SAR86 cluster</taxon>
    </lineage>
</organism>
<dbReference type="Gene3D" id="3.90.230.10">
    <property type="entry name" value="Creatinase/methionine aminopeptidase superfamily"/>
    <property type="match status" value="1"/>
</dbReference>
<dbReference type="EC" id="3.4.11.9" evidence="4"/>
<keyword evidence="5" id="KW-0645">Protease</keyword>
<dbReference type="SUPFAM" id="SSF55920">
    <property type="entry name" value="Creatinase/aminopeptidase"/>
    <property type="match status" value="1"/>
</dbReference>
<protein>
    <recommendedName>
        <fullName evidence="10">Xaa-Pro aminopeptidase</fullName>
        <ecNumber evidence="4">3.4.11.9</ecNumber>
    </recommendedName>
    <alternativeName>
        <fullName evidence="11">Aminopeptidase P II</fullName>
    </alternativeName>
    <alternativeName>
        <fullName evidence="12">X-Pro aminopeptidase</fullName>
    </alternativeName>
</protein>
<dbReference type="Pfam" id="PF05195">
    <property type="entry name" value="AMP_N"/>
    <property type="match status" value="1"/>
</dbReference>
<evidence type="ECO:0000256" key="4">
    <source>
        <dbReference type="ARBA" id="ARBA00012574"/>
    </source>
</evidence>
<feature type="domain" description="Aminopeptidase P N-terminal" evidence="13">
    <location>
        <begin position="1"/>
        <end position="135"/>
    </location>
</feature>
<dbReference type="GO" id="GO:0030145">
    <property type="term" value="F:manganese ion binding"/>
    <property type="evidence" value="ECO:0007669"/>
    <property type="project" value="InterPro"/>
</dbReference>
<comment type="similarity">
    <text evidence="3">Belongs to the peptidase M24B family.</text>
</comment>
<evidence type="ECO:0000256" key="12">
    <source>
        <dbReference type="ARBA" id="ARBA00081411"/>
    </source>
</evidence>
<evidence type="ECO:0000313" key="14">
    <source>
        <dbReference type="EMBL" id="MBL6818535.1"/>
    </source>
</evidence>
<dbReference type="SUPFAM" id="SSF53092">
    <property type="entry name" value="Creatinase/prolidase N-terminal domain"/>
    <property type="match status" value="1"/>
</dbReference>
<dbReference type="InterPro" id="IPR052433">
    <property type="entry name" value="X-Pro_dipept-like"/>
</dbReference>
<dbReference type="InterPro" id="IPR007865">
    <property type="entry name" value="Aminopep_P_N"/>
</dbReference>
<dbReference type="GO" id="GO:0070006">
    <property type="term" value="F:metalloaminopeptidase activity"/>
    <property type="evidence" value="ECO:0007669"/>
    <property type="project" value="InterPro"/>
</dbReference>
<dbReference type="FunFam" id="3.90.230.10:FF:000002">
    <property type="entry name" value="Xaa-Pro aminopeptidase 3"/>
    <property type="match status" value="1"/>
</dbReference>
<dbReference type="Proteomes" id="UP000711391">
    <property type="component" value="Unassembled WGS sequence"/>
</dbReference>
<evidence type="ECO:0000256" key="10">
    <source>
        <dbReference type="ARBA" id="ARBA00069363"/>
    </source>
</evidence>
<name>A0A937I5P5_9GAMM</name>
<comment type="cofactor">
    <cofactor evidence="2">
        <name>Mn(2+)</name>
        <dbReference type="ChEBI" id="CHEBI:29035"/>
    </cofactor>
</comment>
<evidence type="ECO:0000256" key="11">
    <source>
        <dbReference type="ARBA" id="ARBA00075356"/>
    </source>
</evidence>
<keyword evidence="9" id="KW-0464">Manganese</keyword>
<dbReference type="InterPro" id="IPR036005">
    <property type="entry name" value="Creatinase/aminopeptidase-like"/>
</dbReference>
<proteinExistence type="inferred from homology"/>
<dbReference type="PANTHER" id="PTHR43226:SF4">
    <property type="entry name" value="XAA-PRO AMINOPEPTIDASE 3"/>
    <property type="match status" value="1"/>
</dbReference>
<comment type="caution">
    <text evidence="14">The sequence shown here is derived from an EMBL/GenBank/DDBJ whole genome shotgun (WGS) entry which is preliminary data.</text>
</comment>
<keyword evidence="6" id="KW-0479">Metal-binding</keyword>
<dbReference type="InterPro" id="IPR029149">
    <property type="entry name" value="Creatin/AminoP/Spt16_N"/>
</dbReference>